<dbReference type="OrthoDB" id="5805760at2759"/>
<dbReference type="PANTHER" id="PTHR31493">
    <property type="entry name" value="NAZO FAMILY MEMBER"/>
    <property type="match status" value="1"/>
</dbReference>
<dbReference type="PANTHER" id="PTHR31493:SF1">
    <property type="entry name" value="PROTEIN C19ORF12"/>
    <property type="match status" value="1"/>
</dbReference>
<dbReference type="AlphaFoldDB" id="A0A8B6CRF4"/>
<dbReference type="InterPro" id="IPR033369">
    <property type="entry name" value="C19orf12"/>
</dbReference>
<evidence type="ECO:0000313" key="2">
    <source>
        <dbReference type="EMBL" id="VDI07845.1"/>
    </source>
</evidence>
<comment type="caution">
    <text evidence="2">The sequence shown here is derived from an EMBL/GenBank/DDBJ whole genome shotgun (WGS) entry which is preliminary data.</text>
</comment>
<dbReference type="Proteomes" id="UP000596742">
    <property type="component" value="Unassembled WGS sequence"/>
</dbReference>
<proteinExistence type="inferred from homology"/>
<keyword evidence="3" id="KW-1185">Reference proteome</keyword>
<accession>A0A8B6CRF4</accession>
<dbReference type="Pfam" id="PF20721">
    <property type="entry name" value="C19orf12"/>
    <property type="match status" value="1"/>
</dbReference>
<protein>
    <submittedName>
        <fullName evidence="2">Uncharacterized protein</fullName>
    </submittedName>
</protein>
<dbReference type="EMBL" id="UYJE01002108">
    <property type="protein sequence ID" value="VDI07845.1"/>
    <property type="molecule type" value="Genomic_DNA"/>
</dbReference>
<sequence>MASFIGMAFIPYYNQLMEILATNPDLRASAKGIFKQVAYGACGTAIGGCVGGPPGALVGGIAGSVLGYWQSDDYDSLLKVLYSLSDSEKAKLVQKVQELVGGTGIEALTRFIGNQAQREVLLHLIRNFSKDPQGG</sequence>
<comment type="similarity">
    <text evidence="1">Belongs to the C19orf12 family.</text>
</comment>
<gene>
    <name evidence="2" type="ORF">MGAL_10B016287</name>
</gene>
<organism evidence="2 3">
    <name type="scientific">Mytilus galloprovincialis</name>
    <name type="common">Mediterranean mussel</name>
    <dbReference type="NCBI Taxonomy" id="29158"/>
    <lineage>
        <taxon>Eukaryota</taxon>
        <taxon>Metazoa</taxon>
        <taxon>Spiralia</taxon>
        <taxon>Lophotrochozoa</taxon>
        <taxon>Mollusca</taxon>
        <taxon>Bivalvia</taxon>
        <taxon>Autobranchia</taxon>
        <taxon>Pteriomorphia</taxon>
        <taxon>Mytilida</taxon>
        <taxon>Mytiloidea</taxon>
        <taxon>Mytilidae</taxon>
        <taxon>Mytilinae</taxon>
        <taxon>Mytilus</taxon>
    </lineage>
</organism>
<name>A0A8B6CRF4_MYTGA</name>
<evidence type="ECO:0000256" key="1">
    <source>
        <dbReference type="ARBA" id="ARBA00029457"/>
    </source>
</evidence>
<reference evidence="2" key="1">
    <citation type="submission" date="2018-11" db="EMBL/GenBank/DDBJ databases">
        <authorList>
            <person name="Alioto T."/>
            <person name="Alioto T."/>
        </authorList>
    </citation>
    <scope>NUCLEOTIDE SEQUENCE</scope>
</reference>
<evidence type="ECO:0000313" key="3">
    <source>
        <dbReference type="Proteomes" id="UP000596742"/>
    </source>
</evidence>